<dbReference type="AlphaFoldDB" id="A0AAN7ABT7"/>
<dbReference type="InterPro" id="IPR011008">
    <property type="entry name" value="Dimeric_a/b-barrel"/>
</dbReference>
<dbReference type="SUPFAM" id="SSF54909">
    <property type="entry name" value="Dimeric alpha+beta barrel"/>
    <property type="match status" value="1"/>
</dbReference>
<reference evidence="2" key="2">
    <citation type="submission" date="2023-05" db="EMBL/GenBank/DDBJ databases">
        <authorList>
            <consortium name="Lawrence Berkeley National Laboratory"/>
            <person name="Steindorff A."/>
            <person name="Hensen N."/>
            <person name="Bonometti L."/>
            <person name="Westerberg I."/>
            <person name="Brannstrom I.O."/>
            <person name="Guillou S."/>
            <person name="Cros-Aarteil S."/>
            <person name="Calhoun S."/>
            <person name="Haridas S."/>
            <person name="Kuo A."/>
            <person name="Mondo S."/>
            <person name="Pangilinan J."/>
            <person name="Riley R."/>
            <person name="Labutti K."/>
            <person name="Andreopoulos B."/>
            <person name="Lipzen A."/>
            <person name="Chen C."/>
            <person name="Yanf M."/>
            <person name="Daum C."/>
            <person name="Ng V."/>
            <person name="Clum A."/>
            <person name="Ohm R."/>
            <person name="Martin F."/>
            <person name="Silar P."/>
            <person name="Natvig D."/>
            <person name="Lalanne C."/>
            <person name="Gautier V."/>
            <person name="Ament-Velasquez S.L."/>
            <person name="Kruys A."/>
            <person name="Hutchinson M.I."/>
            <person name="Powell A.J."/>
            <person name="Barry K."/>
            <person name="Miller A.N."/>
            <person name="Grigoriev I.V."/>
            <person name="Debuchy R."/>
            <person name="Gladieux P."/>
            <person name="Thoren M.H."/>
            <person name="Johannesson H."/>
        </authorList>
    </citation>
    <scope>NUCLEOTIDE SEQUENCE</scope>
    <source>
        <strain evidence="2">CBS 892.96</strain>
    </source>
</reference>
<reference evidence="2" key="1">
    <citation type="journal article" date="2023" name="Mol. Phylogenet. Evol.">
        <title>Genome-scale phylogeny and comparative genomics of the fungal order Sordariales.</title>
        <authorList>
            <person name="Hensen N."/>
            <person name="Bonometti L."/>
            <person name="Westerberg I."/>
            <person name="Brannstrom I.O."/>
            <person name="Guillou S."/>
            <person name="Cros-Aarteil S."/>
            <person name="Calhoun S."/>
            <person name="Haridas S."/>
            <person name="Kuo A."/>
            <person name="Mondo S."/>
            <person name="Pangilinan J."/>
            <person name="Riley R."/>
            <person name="LaButti K."/>
            <person name="Andreopoulos B."/>
            <person name="Lipzen A."/>
            <person name="Chen C."/>
            <person name="Yan M."/>
            <person name="Daum C."/>
            <person name="Ng V."/>
            <person name="Clum A."/>
            <person name="Steindorff A."/>
            <person name="Ohm R.A."/>
            <person name="Martin F."/>
            <person name="Silar P."/>
            <person name="Natvig D.O."/>
            <person name="Lalanne C."/>
            <person name="Gautier V."/>
            <person name="Ament-Velasquez S.L."/>
            <person name="Kruys A."/>
            <person name="Hutchinson M.I."/>
            <person name="Powell A.J."/>
            <person name="Barry K."/>
            <person name="Miller A.N."/>
            <person name="Grigoriev I.V."/>
            <person name="Debuchy R."/>
            <person name="Gladieux P."/>
            <person name="Hiltunen Thoren M."/>
            <person name="Johannesson H."/>
        </authorList>
    </citation>
    <scope>NUCLEOTIDE SEQUENCE</scope>
    <source>
        <strain evidence="2">CBS 892.96</strain>
    </source>
</reference>
<evidence type="ECO:0000313" key="2">
    <source>
        <dbReference type="EMBL" id="KAK4179902.1"/>
    </source>
</evidence>
<keyword evidence="3" id="KW-1185">Reference proteome</keyword>
<dbReference type="Pfam" id="PF03795">
    <property type="entry name" value="YCII"/>
    <property type="match status" value="1"/>
</dbReference>
<sequence length="180" mass="20117">MALPLRSFATTATFNRLTLPIKPTLYCRPRTNFGLSVIPPSHIRIQQPVRTMSSTEAPKKIEWLVVIPDFPGAHEKRLEVRPQHFGGLRPAVDSGLYKMGGAVLNEPPQGADPTKFSFAGSTIVISASSREEIKEVLRNDVYAREGVWDVENAQMWPFLCAFRFPVPGQDDKFPDPNAKQ</sequence>
<dbReference type="EMBL" id="MU866108">
    <property type="protein sequence ID" value="KAK4179902.1"/>
    <property type="molecule type" value="Genomic_DNA"/>
</dbReference>
<dbReference type="PANTHER" id="PTHR33606">
    <property type="entry name" value="PROTEIN YCII"/>
    <property type="match status" value="1"/>
</dbReference>
<dbReference type="InterPro" id="IPR051807">
    <property type="entry name" value="Sec-metab_biosynth-assoc"/>
</dbReference>
<dbReference type="InterPro" id="IPR005545">
    <property type="entry name" value="YCII"/>
</dbReference>
<evidence type="ECO:0000313" key="3">
    <source>
        <dbReference type="Proteomes" id="UP001302321"/>
    </source>
</evidence>
<protein>
    <recommendedName>
        <fullName evidence="1">YCII-related domain-containing protein</fullName>
    </recommendedName>
</protein>
<dbReference type="PANTHER" id="PTHR33606:SF3">
    <property type="entry name" value="PROTEIN YCII"/>
    <property type="match status" value="1"/>
</dbReference>
<accession>A0AAN7ABT7</accession>
<proteinExistence type="predicted"/>
<evidence type="ECO:0000259" key="1">
    <source>
        <dbReference type="Pfam" id="PF03795"/>
    </source>
</evidence>
<dbReference type="Proteomes" id="UP001302321">
    <property type="component" value="Unassembled WGS sequence"/>
</dbReference>
<gene>
    <name evidence="2" type="ORF">QBC36DRAFT_321486</name>
</gene>
<feature type="domain" description="YCII-related" evidence="1">
    <location>
        <begin position="63"/>
        <end position="149"/>
    </location>
</feature>
<name>A0AAN7ABT7_9PEZI</name>
<comment type="caution">
    <text evidence="2">The sequence shown here is derived from an EMBL/GenBank/DDBJ whole genome shotgun (WGS) entry which is preliminary data.</text>
</comment>
<dbReference type="Gene3D" id="3.30.70.1060">
    <property type="entry name" value="Dimeric alpha+beta barrel"/>
    <property type="match status" value="1"/>
</dbReference>
<organism evidence="2 3">
    <name type="scientific">Triangularia setosa</name>
    <dbReference type="NCBI Taxonomy" id="2587417"/>
    <lineage>
        <taxon>Eukaryota</taxon>
        <taxon>Fungi</taxon>
        <taxon>Dikarya</taxon>
        <taxon>Ascomycota</taxon>
        <taxon>Pezizomycotina</taxon>
        <taxon>Sordariomycetes</taxon>
        <taxon>Sordariomycetidae</taxon>
        <taxon>Sordariales</taxon>
        <taxon>Podosporaceae</taxon>
        <taxon>Triangularia</taxon>
    </lineage>
</organism>